<evidence type="ECO:0000313" key="2">
    <source>
        <dbReference type="Proteomes" id="UP000499080"/>
    </source>
</evidence>
<organism evidence="1 2">
    <name type="scientific">Araneus ventricosus</name>
    <name type="common">Orbweaver spider</name>
    <name type="synonym">Epeira ventricosa</name>
    <dbReference type="NCBI Taxonomy" id="182803"/>
    <lineage>
        <taxon>Eukaryota</taxon>
        <taxon>Metazoa</taxon>
        <taxon>Ecdysozoa</taxon>
        <taxon>Arthropoda</taxon>
        <taxon>Chelicerata</taxon>
        <taxon>Arachnida</taxon>
        <taxon>Araneae</taxon>
        <taxon>Araneomorphae</taxon>
        <taxon>Entelegynae</taxon>
        <taxon>Araneoidea</taxon>
        <taxon>Araneidae</taxon>
        <taxon>Araneus</taxon>
    </lineage>
</organism>
<keyword evidence="2" id="KW-1185">Reference proteome</keyword>
<dbReference type="EMBL" id="BGPR01232098">
    <property type="protein sequence ID" value="GBL79152.1"/>
    <property type="molecule type" value="Genomic_DNA"/>
</dbReference>
<evidence type="ECO:0000313" key="1">
    <source>
        <dbReference type="EMBL" id="GBL79152.1"/>
    </source>
</evidence>
<dbReference type="Proteomes" id="UP000499080">
    <property type="component" value="Unassembled WGS sequence"/>
</dbReference>
<name>A0A4Y2AH11_ARAVE</name>
<sequence>MPFHFSTHPFMQVIHVNSRKTSNCSLRVTPISNEPSSPPRFQKADSNLCSDLLLRENLSLRPLIYTSRIGSPYETVGFRDQSDVQTFDNTTPNYHRSFSLTTGFGEETPNYSLARSAREYAASDILLPTNRNSGSKYRSTALLRVVDSSLFFQISFL</sequence>
<proteinExistence type="predicted"/>
<gene>
    <name evidence="1" type="ORF">AVEN_65728_1</name>
</gene>
<comment type="caution">
    <text evidence="1">The sequence shown here is derived from an EMBL/GenBank/DDBJ whole genome shotgun (WGS) entry which is preliminary data.</text>
</comment>
<dbReference type="AlphaFoldDB" id="A0A4Y2AH11"/>
<protein>
    <submittedName>
        <fullName evidence="1">Uncharacterized protein</fullName>
    </submittedName>
</protein>
<accession>A0A4Y2AH11</accession>
<reference evidence="1 2" key="1">
    <citation type="journal article" date="2019" name="Sci. Rep.">
        <title>Orb-weaving spider Araneus ventricosus genome elucidates the spidroin gene catalogue.</title>
        <authorList>
            <person name="Kono N."/>
            <person name="Nakamura H."/>
            <person name="Ohtoshi R."/>
            <person name="Moran D.A.P."/>
            <person name="Shinohara A."/>
            <person name="Yoshida Y."/>
            <person name="Fujiwara M."/>
            <person name="Mori M."/>
            <person name="Tomita M."/>
            <person name="Arakawa K."/>
        </authorList>
    </citation>
    <scope>NUCLEOTIDE SEQUENCE [LARGE SCALE GENOMIC DNA]</scope>
</reference>